<dbReference type="InterPro" id="IPR036390">
    <property type="entry name" value="WH_DNA-bd_sf"/>
</dbReference>
<dbReference type="Gene3D" id="1.10.10.10">
    <property type="entry name" value="Winged helix-like DNA-binding domain superfamily/Winged helix DNA-binding domain"/>
    <property type="match status" value="1"/>
</dbReference>
<dbReference type="Pfam" id="PF01047">
    <property type="entry name" value="MarR"/>
    <property type="match status" value="1"/>
</dbReference>
<dbReference type="InterPro" id="IPR000835">
    <property type="entry name" value="HTH_MarR-typ"/>
</dbReference>
<protein>
    <submittedName>
        <fullName evidence="2">Transcriptional regulator SlyA</fullName>
    </submittedName>
</protein>
<dbReference type="OrthoDB" id="165131at2"/>
<dbReference type="EMBL" id="LITT01000004">
    <property type="protein sequence ID" value="OAA91763.1"/>
    <property type="molecule type" value="Genomic_DNA"/>
</dbReference>
<dbReference type="PATRIC" id="fig|1538.10.peg.901"/>
<dbReference type="InterPro" id="IPR039422">
    <property type="entry name" value="MarR/SlyA-like"/>
</dbReference>
<dbReference type="PANTHER" id="PTHR33164">
    <property type="entry name" value="TRANSCRIPTIONAL REGULATOR, MARR FAMILY"/>
    <property type="match status" value="1"/>
</dbReference>
<dbReference type="RefSeq" id="WP_063554038.1">
    <property type="nucleotide sequence ID" value="NZ_LITT01000004.1"/>
</dbReference>
<comment type="caution">
    <text evidence="2">The sequence shown here is derived from an EMBL/GenBank/DDBJ whole genome shotgun (WGS) entry which is preliminary data.</text>
</comment>
<dbReference type="GO" id="GO:0006950">
    <property type="term" value="P:response to stress"/>
    <property type="evidence" value="ECO:0007669"/>
    <property type="project" value="TreeGrafter"/>
</dbReference>
<dbReference type="SUPFAM" id="SSF46785">
    <property type="entry name" value="Winged helix' DNA-binding domain"/>
    <property type="match status" value="1"/>
</dbReference>
<feature type="domain" description="HTH marR-type" evidence="1">
    <location>
        <begin position="11"/>
        <end position="142"/>
    </location>
</feature>
<dbReference type="GO" id="GO:0003700">
    <property type="term" value="F:DNA-binding transcription factor activity"/>
    <property type="evidence" value="ECO:0007669"/>
    <property type="project" value="InterPro"/>
</dbReference>
<accession>A0A166S7K2</accession>
<evidence type="ECO:0000313" key="2">
    <source>
        <dbReference type="EMBL" id="OAA91763.1"/>
    </source>
</evidence>
<proteinExistence type="predicted"/>
<evidence type="ECO:0000259" key="1">
    <source>
        <dbReference type="PROSITE" id="PS50995"/>
    </source>
</evidence>
<dbReference type="AlphaFoldDB" id="A0A166S7K2"/>
<dbReference type="SMART" id="SM00347">
    <property type="entry name" value="HTH_MARR"/>
    <property type="match status" value="1"/>
</dbReference>
<evidence type="ECO:0000313" key="3">
    <source>
        <dbReference type="Proteomes" id="UP000077407"/>
    </source>
</evidence>
<name>A0A166S7K2_9CLOT</name>
<reference evidence="2 3" key="1">
    <citation type="journal article" date="2015" name="Biotechnol. Bioeng.">
        <title>Genome sequence and phenotypic characterization of Caulobacter segnis.</title>
        <authorList>
            <person name="Patel S."/>
            <person name="Fletcher B."/>
            <person name="Scott D.C."/>
            <person name="Ely B."/>
        </authorList>
    </citation>
    <scope>NUCLEOTIDE SEQUENCE [LARGE SCALE GENOMIC DNA]</scope>
    <source>
        <strain evidence="2 3">ERI-2</strain>
    </source>
</reference>
<dbReference type="PROSITE" id="PS50995">
    <property type="entry name" value="HTH_MARR_2"/>
    <property type="match status" value="1"/>
</dbReference>
<sequence>MERNIYEKKPSPCNCLNIRRASQAMTKVYDEFLAPSNLKTSQFALLRHINQLGPVSVSDLAVVIRLDRTTLVRNLKPLEKSGFVEDISTERARSRQLRLTDKGIETYKHSEELWEKAQSFLEEYLGKGNISTFTTLLSKIEALVP</sequence>
<dbReference type="Proteomes" id="UP000077407">
    <property type="component" value="Unassembled WGS sequence"/>
</dbReference>
<dbReference type="PANTHER" id="PTHR33164:SF105">
    <property type="entry name" value="TRANSCRIPTIONAL REPRESSOR PROTEIN-RELATED"/>
    <property type="match status" value="1"/>
</dbReference>
<dbReference type="InterPro" id="IPR036388">
    <property type="entry name" value="WH-like_DNA-bd_sf"/>
</dbReference>
<gene>
    <name evidence="2" type="primary">slyA_1</name>
    <name evidence="2" type="ORF">WY13_00407</name>
</gene>
<organism evidence="2 3">
    <name type="scientific">Clostridium ljungdahlii</name>
    <dbReference type="NCBI Taxonomy" id="1538"/>
    <lineage>
        <taxon>Bacteria</taxon>
        <taxon>Bacillati</taxon>
        <taxon>Bacillota</taxon>
        <taxon>Clostridia</taxon>
        <taxon>Eubacteriales</taxon>
        <taxon>Clostridiaceae</taxon>
        <taxon>Clostridium</taxon>
    </lineage>
</organism>